<dbReference type="InterPro" id="IPR009078">
    <property type="entry name" value="Ferritin-like_SF"/>
</dbReference>
<dbReference type="InterPro" id="IPR012347">
    <property type="entry name" value="Ferritin-like"/>
</dbReference>
<evidence type="ECO:0000256" key="2">
    <source>
        <dbReference type="ARBA" id="ARBA00022434"/>
    </source>
</evidence>
<organism evidence="11 12">
    <name type="scientific">Volvox africanus</name>
    <dbReference type="NCBI Taxonomy" id="51714"/>
    <lineage>
        <taxon>Eukaryota</taxon>
        <taxon>Viridiplantae</taxon>
        <taxon>Chlorophyta</taxon>
        <taxon>core chlorophytes</taxon>
        <taxon>Chlorophyceae</taxon>
        <taxon>CS clade</taxon>
        <taxon>Chlamydomonadales</taxon>
        <taxon>Volvocaceae</taxon>
        <taxon>Volvox</taxon>
    </lineage>
</organism>
<dbReference type="EC" id="1.16.3.1" evidence="8"/>
<evidence type="ECO:0000256" key="3">
    <source>
        <dbReference type="ARBA" id="ARBA00022723"/>
    </source>
</evidence>
<evidence type="ECO:0000313" key="11">
    <source>
        <dbReference type="EMBL" id="GLI65789.1"/>
    </source>
</evidence>
<evidence type="ECO:0000313" key="12">
    <source>
        <dbReference type="Proteomes" id="UP001165090"/>
    </source>
</evidence>
<gene>
    <name evidence="11" type="ORF">VaNZ11_009405</name>
</gene>
<dbReference type="Proteomes" id="UP001165090">
    <property type="component" value="Unassembled WGS sequence"/>
</dbReference>
<comment type="catalytic activity">
    <reaction evidence="7 8">
        <text>4 Fe(2+) + O2 + 4 H(+) = 4 Fe(3+) + 2 H2O</text>
        <dbReference type="Rhea" id="RHEA:11148"/>
        <dbReference type="ChEBI" id="CHEBI:15377"/>
        <dbReference type="ChEBI" id="CHEBI:15378"/>
        <dbReference type="ChEBI" id="CHEBI:15379"/>
        <dbReference type="ChEBI" id="CHEBI:29033"/>
        <dbReference type="ChEBI" id="CHEBI:29034"/>
        <dbReference type="EC" id="1.16.3.1"/>
    </reaction>
</comment>
<feature type="non-terminal residue" evidence="11">
    <location>
        <position position="201"/>
    </location>
</feature>
<comment type="subunit">
    <text evidence="6">Oligomer of 24 subunits. There are two types of subunits: L (light) chain and H (heavy) chain. The major chain can be light or heavy, depending on the species and tissue type. The functional molecule forms a roughly spherical shell with a diameter of 12 nm and contains a central cavity into which the insoluble mineral iron core is deposited.</text>
</comment>
<feature type="compositionally biased region" description="Low complexity" evidence="9">
    <location>
        <begin position="85"/>
        <end position="102"/>
    </location>
</feature>
<keyword evidence="3 8" id="KW-0479">Metal-binding</keyword>
<evidence type="ECO:0000259" key="10">
    <source>
        <dbReference type="PROSITE" id="PS50905"/>
    </source>
</evidence>
<proteinExistence type="inferred from homology"/>
<evidence type="ECO:0000256" key="9">
    <source>
        <dbReference type="SAM" id="MobiDB-lite"/>
    </source>
</evidence>
<evidence type="ECO:0000256" key="8">
    <source>
        <dbReference type="RuleBase" id="RU361145"/>
    </source>
</evidence>
<accession>A0ABQ5S7N2</accession>
<keyword evidence="12" id="KW-1185">Reference proteome</keyword>
<reference evidence="11 12" key="1">
    <citation type="journal article" date="2023" name="IScience">
        <title>Expanded male sex-determining region conserved during the evolution of homothallism in the green alga Volvox.</title>
        <authorList>
            <person name="Yamamoto K."/>
            <person name="Matsuzaki R."/>
            <person name="Mahakham W."/>
            <person name="Heman W."/>
            <person name="Sekimoto H."/>
            <person name="Kawachi M."/>
            <person name="Minakuchi Y."/>
            <person name="Toyoda A."/>
            <person name="Nozaki H."/>
        </authorList>
    </citation>
    <scope>NUCLEOTIDE SEQUENCE [LARGE SCALE GENOMIC DNA]</scope>
    <source>
        <strain evidence="11 12">NIES-4468</strain>
    </source>
</reference>
<keyword evidence="2 8" id="KW-0409">Iron storage</keyword>
<evidence type="ECO:0000256" key="5">
    <source>
        <dbReference type="ARBA" id="ARBA00025111"/>
    </source>
</evidence>
<protein>
    <recommendedName>
        <fullName evidence="8">Ferritin</fullName>
        <ecNumber evidence="8">1.16.3.1</ecNumber>
    </recommendedName>
</protein>
<dbReference type="Gene3D" id="1.20.1260.10">
    <property type="match status" value="1"/>
</dbReference>
<keyword evidence="8" id="KW-0560">Oxidoreductase</keyword>
<evidence type="ECO:0000256" key="7">
    <source>
        <dbReference type="ARBA" id="ARBA00047990"/>
    </source>
</evidence>
<evidence type="ECO:0000256" key="6">
    <source>
        <dbReference type="ARBA" id="ARBA00026060"/>
    </source>
</evidence>
<dbReference type="EMBL" id="BSDZ01000025">
    <property type="protein sequence ID" value="GLI65789.1"/>
    <property type="molecule type" value="Genomic_DNA"/>
</dbReference>
<dbReference type="PANTHER" id="PTHR11431:SF75">
    <property type="entry name" value="FERRITIN"/>
    <property type="match status" value="1"/>
</dbReference>
<comment type="similarity">
    <text evidence="1 8">Belongs to the ferritin family.</text>
</comment>
<dbReference type="SUPFAM" id="SSF47240">
    <property type="entry name" value="Ferritin-like"/>
    <property type="match status" value="1"/>
</dbReference>
<keyword evidence="4 8" id="KW-0408">Iron</keyword>
<dbReference type="InterPro" id="IPR008331">
    <property type="entry name" value="Ferritin_DPS_dom"/>
</dbReference>
<feature type="region of interest" description="Disordered" evidence="9">
    <location>
        <begin position="53"/>
        <end position="107"/>
    </location>
</feature>
<dbReference type="PANTHER" id="PTHR11431">
    <property type="entry name" value="FERRITIN"/>
    <property type="match status" value="1"/>
</dbReference>
<sequence length="201" mass="21395">MQLIAPFATLAMAPAHEPRLRGSLSAGRTFGTCASAAAALHTVQFRSRQRRSLLNTPAAVPPLKSEEPDGGVGAERNRGSASSDPVVQRAAAEARQAPPAVQRGHRASTQTGLVFEPMGEEVSPLVADLDAQLMDPAAAPGLSARRSMARSGYPVNLEAAVNEQINIELTMSYIYLAMYSFFARDDVGLPGFAAYFRHNSD</sequence>
<feature type="domain" description="Ferritin-like diiron" evidence="10">
    <location>
        <begin position="151"/>
        <end position="201"/>
    </location>
</feature>
<comment type="caution">
    <text evidence="11">The sequence shown here is derived from an EMBL/GenBank/DDBJ whole genome shotgun (WGS) entry which is preliminary data.</text>
</comment>
<dbReference type="PROSITE" id="PS50905">
    <property type="entry name" value="FERRITIN_LIKE"/>
    <property type="match status" value="1"/>
</dbReference>
<name>A0ABQ5S7N2_9CHLO</name>
<dbReference type="InterPro" id="IPR009040">
    <property type="entry name" value="Ferritin-like_diiron"/>
</dbReference>
<comment type="function">
    <text evidence="5">Stores iron in a soluble, non-toxic, readily available form. Important for iron homeostasis. Has ferroxidase activity. Iron is taken up in the ferrous form and deposited as ferric hydroxides after oxidation.</text>
</comment>
<evidence type="ECO:0000256" key="4">
    <source>
        <dbReference type="ARBA" id="ARBA00023004"/>
    </source>
</evidence>
<comment type="function">
    <text evidence="8">Stores iron in a soluble, non-toxic, readily available form. Important for iron homeostasis. Iron is taken up in the ferrous form and deposited as ferric hydroxides after oxidation.</text>
</comment>
<dbReference type="Pfam" id="PF00210">
    <property type="entry name" value="Ferritin"/>
    <property type="match status" value="1"/>
</dbReference>
<evidence type="ECO:0000256" key="1">
    <source>
        <dbReference type="ARBA" id="ARBA00007513"/>
    </source>
</evidence>
<dbReference type="InterPro" id="IPR001519">
    <property type="entry name" value="Ferritin"/>
</dbReference>